<protein>
    <submittedName>
        <fullName evidence="2">GNAT family N-acetyltransferase</fullName>
    </submittedName>
</protein>
<evidence type="ECO:0000313" key="3">
    <source>
        <dbReference type="Proteomes" id="UP000683429"/>
    </source>
</evidence>
<dbReference type="Proteomes" id="UP000683429">
    <property type="component" value="Chromosome"/>
</dbReference>
<dbReference type="SUPFAM" id="SSF55729">
    <property type="entry name" value="Acyl-CoA N-acyltransferases (Nat)"/>
    <property type="match status" value="1"/>
</dbReference>
<name>A0ABX8HIB2_9BACL</name>
<dbReference type="EMBL" id="CP076607">
    <property type="protein sequence ID" value="QWU18115.1"/>
    <property type="molecule type" value="Genomic_DNA"/>
</dbReference>
<feature type="domain" description="N-acetyltransferase" evidence="1">
    <location>
        <begin position="1"/>
        <end position="78"/>
    </location>
</feature>
<reference evidence="2 3" key="1">
    <citation type="submission" date="2021-06" db="EMBL/GenBank/DDBJ databases">
        <title>Whole genome sequence of Paenibacillus sophorae DSM23020 for comparative genomics.</title>
        <authorList>
            <person name="Kim M.-J."/>
            <person name="Lee G."/>
            <person name="Shin J.-H."/>
        </authorList>
    </citation>
    <scope>NUCLEOTIDE SEQUENCE [LARGE SCALE GENOMIC DNA]</scope>
    <source>
        <strain evidence="2 3">DSM 23020</strain>
    </source>
</reference>
<dbReference type="InterPro" id="IPR000182">
    <property type="entry name" value="GNAT_dom"/>
</dbReference>
<proteinExistence type="predicted"/>
<dbReference type="Pfam" id="PF00583">
    <property type="entry name" value="Acetyltransf_1"/>
    <property type="match status" value="1"/>
</dbReference>
<dbReference type="PROSITE" id="PS51186">
    <property type="entry name" value="GNAT"/>
    <property type="match status" value="1"/>
</dbReference>
<accession>A0ABX8HIB2</accession>
<sequence length="83" mass="9972">MERLAILPNYRGNEYGKLLLKYIEAELFSIGCKVINISIVASFQRLKEYYEELGYRYKDKVKYPTLSFEVLYMSKFEEEFNFS</sequence>
<dbReference type="Gene3D" id="3.40.630.30">
    <property type="match status" value="1"/>
</dbReference>
<evidence type="ECO:0000313" key="2">
    <source>
        <dbReference type="EMBL" id="QWU18115.1"/>
    </source>
</evidence>
<gene>
    <name evidence="2" type="ORF">KP014_01830</name>
</gene>
<organism evidence="2 3">
    <name type="scientific">Paenibacillus sophorae</name>
    <dbReference type="NCBI Taxonomy" id="1333845"/>
    <lineage>
        <taxon>Bacteria</taxon>
        <taxon>Bacillati</taxon>
        <taxon>Bacillota</taxon>
        <taxon>Bacilli</taxon>
        <taxon>Bacillales</taxon>
        <taxon>Paenibacillaceae</taxon>
        <taxon>Paenibacillus</taxon>
    </lineage>
</organism>
<keyword evidence="3" id="KW-1185">Reference proteome</keyword>
<dbReference type="CDD" id="cd04301">
    <property type="entry name" value="NAT_SF"/>
    <property type="match status" value="1"/>
</dbReference>
<dbReference type="RefSeq" id="WP_090833852.1">
    <property type="nucleotide sequence ID" value="NZ_CP076607.1"/>
</dbReference>
<evidence type="ECO:0000259" key="1">
    <source>
        <dbReference type="PROSITE" id="PS51186"/>
    </source>
</evidence>
<dbReference type="InterPro" id="IPR016181">
    <property type="entry name" value="Acyl_CoA_acyltransferase"/>
</dbReference>